<dbReference type="Proteomes" id="UP000825935">
    <property type="component" value="Chromosome 35"/>
</dbReference>
<protein>
    <recommendedName>
        <fullName evidence="2">Guanylate-binding protein N-terminal domain-containing protein</fullName>
    </recommendedName>
</protein>
<dbReference type="PANTHER" id="PTHR22796">
    <property type="entry name" value="URG4-RELATED"/>
    <property type="match status" value="1"/>
</dbReference>
<dbReference type="PANTHER" id="PTHR22796:SF1">
    <property type="entry name" value="VWFA DOMAIN-CONTAINING PROTEIN"/>
    <property type="match status" value="1"/>
</dbReference>
<sequence>MYNIANRLMRPGHAVLPAQLLRACITPDALCFIAIYFQTETGNGGDTINENGTYSLSESMSISIYVLDDSFTLLKRLPLKSMIRSNVRDFHVECKLFGPQLHLVFLLLGVQSYVLMSQIIEVSSAQQKCQVRHIDAGGESSVGVSEKNIGIRNNGSLAALNYIFHAFDKYAISSPLCPEDRDLTFLFLLCPPFHEWNFVAAKKNCKSLVKTLIRDLEGKGKFFEGLNLELIYKVFSGHCPFEEIISSQRQSIAGWIRKLLCLVPLQVARAENNIMRVMIDGLEIPPNVDFSDAVSLASVLQFGTYDLLLEPWKGKIKVVSSMGKQSSGKSYLLNHLAGSLLDVAGGRCTDGVWMTVRWDSECMYVLLDFEGLGSFERNDQEDMLLSTLSAAVSNVTIFNKKDFHMDKETEAIFQRFQHGVTLVKADDKLFKGVFFIAVKDVDNADVEDLKVEFYEKIRTMCTRTNENFLLRMYDGQVCIYALPPFQRYEFNRSIEMLASGIREVPTQYKNGRSFLQDFKLVLAQISAQDWSSVDSRRVMMRISMLRTHLQSAITLGQCNDGEMLANLDNDDSIQDDPMYSESEMCGSLQLQDSGLKLAVSQTGEGVSGMDDIVESLRSKFLAAIPRVDRSEKEWHAAYQSFLSSLMVRRQRRVLEWLRVNTIDFKEDGDVQQLLLEVSSKLAELKNKVLLCSCKCSKCFLTCVLRKGHHSDHSCLGTHICSQKCTFCQEEQAMYLNNAETALIVVKYADVAGHSGRHDCNIRMHTCQKDFIKYGRASNCNKKCSLRVSHLGEHCCNSLRHMCREECSLPGCENACTVAFDSEHKRHECHEQFCSVQCSMPGCMRQCSTKNHFHSLEADAQHFCSNEHPCAGVCEAPGVCNVVTELLRQTRHFHGKRGDFEYDFVSEQSEDRKGCCLMIPSFTREHSGPHVHSTNTNVVHYCNIRCPDCDYYCQLPYGHAGSHNTVHGNMKKTKFVAEMEDIDFQDRKYVRGESGVAEMCAMHCRARGRGHTHLIPCPEIGVDGCCTGKLYDGARHLSKEKCKLLGVNTPLDEMTHDTYWEYISFVDPCEEDEREIFALCNHIAKGDIHTFWIRRLCD</sequence>
<evidence type="ECO:0000313" key="4">
    <source>
        <dbReference type="Proteomes" id="UP000825935"/>
    </source>
</evidence>
<feature type="domain" description="Guanylate-binding protein N-terminal" evidence="2">
    <location>
        <begin position="315"/>
        <end position="401"/>
    </location>
</feature>
<evidence type="ECO:0000313" key="3">
    <source>
        <dbReference type="EMBL" id="KAH7282153.1"/>
    </source>
</evidence>
<reference evidence="3" key="1">
    <citation type="submission" date="2021-08" db="EMBL/GenBank/DDBJ databases">
        <title>WGS assembly of Ceratopteris richardii.</title>
        <authorList>
            <person name="Marchant D.B."/>
            <person name="Chen G."/>
            <person name="Jenkins J."/>
            <person name="Shu S."/>
            <person name="Leebens-Mack J."/>
            <person name="Grimwood J."/>
            <person name="Schmutz J."/>
            <person name="Soltis P."/>
            <person name="Soltis D."/>
            <person name="Chen Z.-H."/>
        </authorList>
    </citation>
    <scope>NUCLEOTIDE SEQUENCE</scope>
    <source>
        <strain evidence="3">Whitten #5841</strain>
        <tissue evidence="3">Leaf</tissue>
    </source>
</reference>
<dbReference type="GO" id="GO:0005525">
    <property type="term" value="F:GTP binding"/>
    <property type="evidence" value="ECO:0007669"/>
    <property type="project" value="InterPro"/>
</dbReference>
<keyword evidence="1" id="KW-0150">Chloroplast</keyword>
<name>A0A8T2QFE5_CERRI</name>
<keyword evidence="4" id="KW-1185">Reference proteome</keyword>
<dbReference type="Pfam" id="PF02263">
    <property type="entry name" value="GBP"/>
    <property type="match status" value="1"/>
</dbReference>
<comment type="caution">
    <text evidence="3">The sequence shown here is derived from an EMBL/GenBank/DDBJ whole genome shotgun (WGS) entry which is preliminary data.</text>
</comment>
<accession>A0A8T2QFE5</accession>
<dbReference type="InterPro" id="IPR015894">
    <property type="entry name" value="Guanylate-bd_N"/>
</dbReference>
<dbReference type="InterPro" id="IPR027417">
    <property type="entry name" value="P-loop_NTPase"/>
</dbReference>
<organism evidence="3 4">
    <name type="scientific">Ceratopteris richardii</name>
    <name type="common">Triangle waterfern</name>
    <dbReference type="NCBI Taxonomy" id="49495"/>
    <lineage>
        <taxon>Eukaryota</taxon>
        <taxon>Viridiplantae</taxon>
        <taxon>Streptophyta</taxon>
        <taxon>Embryophyta</taxon>
        <taxon>Tracheophyta</taxon>
        <taxon>Polypodiopsida</taxon>
        <taxon>Polypodiidae</taxon>
        <taxon>Polypodiales</taxon>
        <taxon>Pteridineae</taxon>
        <taxon>Pteridaceae</taxon>
        <taxon>Parkerioideae</taxon>
        <taxon>Ceratopteris</taxon>
    </lineage>
</organism>
<proteinExistence type="predicted"/>
<dbReference type="SUPFAM" id="SSF52540">
    <property type="entry name" value="P-loop containing nucleoside triphosphate hydrolases"/>
    <property type="match status" value="1"/>
</dbReference>
<dbReference type="AlphaFoldDB" id="A0A8T2QFE5"/>
<evidence type="ECO:0000256" key="1">
    <source>
        <dbReference type="ARBA" id="ARBA00022528"/>
    </source>
</evidence>
<evidence type="ECO:0000259" key="2">
    <source>
        <dbReference type="Pfam" id="PF02263"/>
    </source>
</evidence>
<gene>
    <name evidence="3" type="ORF">KP509_35G015100</name>
</gene>
<dbReference type="Gene3D" id="3.40.50.300">
    <property type="entry name" value="P-loop containing nucleotide triphosphate hydrolases"/>
    <property type="match status" value="1"/>
</dbReference>
<dbReference type="EMBL" id="CM035440">
    <property type="protein sequence ID" value="KAH7282153.1"/>
    <property type="molecule type" value="Genomic_DNA"/>
</dbReference>
<dbReference type="GO" id="GO:0003924">
    <property type="term" value="F:GTPase activity"/>
    <property type="evidence" value="ECO:0007669"/>
    <property type="project" value="InterPro"/>
</dbReference>
<keyword evidence="1" id="KW-0934">Plastid</keyword>
<dbReference type="OrthoDB" id="166993at2759"/>